<dbReference type="NCBIfam" id="TIGR01643">
    <property type="entry name" value="YD_repeat_2x"/>
    <property type="match status" value="7"/>
</dbReference>
<dbReference type="InterPro" id="IPR030934">
    <property type="entry name" value="Intein_C"/>
</dbReference>
<dbReference type="InterPro" id="IPR056823">
    <property type="entry name" value="TEN-like_YD-shell"/>
</dbReference>
<feature type="signal peptide" evidence="5">
    <location>
        <begin position="1"/>
        <end position="30"/>
    </location>
</feature>
<dbReference type="InterPro" id="IPR013320">
    <property type="entry name" value="ConA-like_dom_sf"/>
</dbReference>
<feature type="compositionally biased region" description="Polar residues" evidence="4">
    <location>
        <begin position="1840"/>
        <end position="1854"/>
    </location>
</feature>
<dbReference type="Gene3D" id="2.180.10.10">
    <property type="entry name" value="RHS repeat-associated core"/>
    <property type="match status" value="5"/>
</dbReference>
<dbReference type="NCBIfam" id="TIGR01443">
    <property type="entry name" value="intein_Cterm"/>
    <property type="match status" value="1"/>
</dbReference>
<comment type="caution">
    <text evidence="7">The sequence shown here is derived from an EMBL/GenBank/DDBJ whole genome shotgun (WGS) entry which is preliminary data.</text>
</comment>
<sequence length="3568" mass="368736">MRMSARVRRVAAVATMTVMALGFATQNASAEQLALPALHLPAFPDLGAWLTTPHWGVLPQQSGGSAAGLSHSASAASTHATGGAGNPRGKGAGELSPYQPQPPRPRTGPGLSRTVAAGFDAATSVRVPGKSSATMTFFQNTDGTATRRYSEAPVNYQDASGNWQPIDTTVEHGADGRWHEKANSAKVDFAPTATDPTLASLAVDGSHAVAYSVQGAAPVTPQVSGSDVTYGSILPSTDLQLAPNATGVKEAIVLHDAKAPSTWTFPLKLTGLTPKLAADGSVDLVDAGGTTRERIPHGYAYDSKTSKPATTNAVTYQLTTVDGAPALKVSLDTTWLADSARVFPVTVDPTFGLVPTTTYVQKDSPGDHSMEQTIKVGSSNGGGDSALSFLAMPKDIDNQHVQVTAAALSVFVTSAGSCTPAPMDIVNLVQPWTPTTVAFPGPGGGSLMGTATPNVPTACTNTANDHSRGDWVSIPLSTDAFNAWSNGNQPDYGVAIIPRTYQDPAQRKEIASSNMGGAEWPYFTITTSGDVPPQIDTVYPPNNAAASTTTPWLEATAHDPDGTVSTITDFDFQAVDANNTTVFDSGTVHTGASWQVPAGKFQFGQTYFWTVAASDGQAWSDWSPWTAISIQVPQPVVTSSLSQNNGDHGFDPGIGNYTTSATDAEVQSAGPALAVTRDYNSRDPRTSGGFGAGWSSVFDAKVTELTTTDFNNNPVSVSTVVSYPDGSEVGFGLNTDGSYSSPQGRFAVLRALPNKTGYTLTDKNDTVYTFAQALSGGGFGISSITDANGRAQNFTWANGHISTATSAVSGRALHFTWSTPSGASNAHVATVATDPVTAGQPSTALTWTYNYSGDNLTSACAPGAGTACTTYAYTGTSQYLNTALDIGPHSLWPLGEQPGATTAVSAIHANEGNDNGTYNNVTLGQPGALVGSSATSAGFNGTSSYVQLPTSLSSGWNGSAISMWFKTTSTNGVLYSYNGSDLSQHTVVGNYVPALYVGSDGKLNGEFYTGNVSPMQSKTPVNDNQWHHVVLQESGNSQGMYIDGVFVDYRVANIPLMTNSFRYIGAGFLGGGWPDESHQGGAATATYFNGSIADVALWDKPVSSVYHPLLYQAGLHSSSLLTSVTRPSGNVHAQITYDPTSGAVQQLTDENGGVWKVGAPTVTGSSQVYRSAVLGAGPRAYYRLGDTVGAAQAVSEVKYGAGTYNAVTLGSAGPFQDATAAAFDGTSSYAQIPTDLVYSSSPSMSAELWFSTTTGGGILVGADTNQLGPCNGTACTPILWVGTDNKLYGNFRTTAGAPQLMSSKTVTDGKWHHAVISASSSSQSLYLDGDAVQTKATSPIGGDVYSFAYLGAGTPGLGWNGLPGGNPVYFKGSIADAAFYRSALSSDQVSQHFTAAKNSQGLLPVSTVKITDPGGKTLTYQYDLANGNRKLSETDGLGNKTSYGYDSAGFLNTVTDPNGVVNTTGHDVRGNTVSQTTCQNQSAGICSTAYFTYYPDDTTKTLTPDARNDVMLTVRDGRSSSATDNTYLTSYSYDANGNRTGVTTPPVPGFPNGRTTTIAYANGLPTVTTSPGGAKNTITYAAGGDVQQTQNAEGLVTKFTYDGLGRVATKTEVSDSYPNGLVTSYGYDGQDHVTTQTDPVVTDRITGATHNATTTSVYDADGNITSQTVADGTGGDASRTSTSTYNTLGELASSTDASGNTTTFTYDAYGHKASDTDPNGAETDFTYDPDGHELTQSIQYTGSPLNPHAATPLVEKSTAYDPTGRVASETDSMGNKTSYTYFDNGLKATETKTDPTGVNSFVKEQDFYDAAGNQIKKVTNNGATTETSTIDAADRTIQTVTDPGGLNRTTSVSYTPDDKPAVTTMSDSTGAVRTTAATYDPMGNLISQSLFTDGAGRPAGWWPLNQTTGTTVPDTSGNGNTAAATNVTWTDGAASFDGTSSQIDTNGPALNTAGSYSVSAWVKLTKVGGYYTAVSQGGNGDSSFYLQYNDHLQGWTFDSPNIESSTPTNIPAAHDTQPPALNTWTHLVGIFDSSTSTMSLYVNNRLAGTDTNTTPWSGKGSLVIGATHNTNGVQGDYFPGEIGNVQVYQRALSATDVQTLFNTGRSGGTTASSHAITMTRTLDQRGLPTSATDPDGNTTTYNYDEAGHLAVTTSPVVSAETHGGTPAQVHPVSMTGYNTFGEATEKDDPNGNVTTTVYDAAGRPVSITRPNYTPPGSSTPITAVTVKTYDKLGNLTQVSDPLNRVTKYVYDQLGDNVRTTDPAGNNVDTVFDTNGDKLSVTDQAGAQTQATYDYLGRQITSTTLERYPSTITSTTTNSYAGSPGNAFLASTTTQSGANTQYGYDALGEKTSITDPAGNITRSTYDFLGRKTSTTLADGSSTATTYDTSGNPVSVAQKAPSGAVLATSSATFDDNGFQLSTTDALGHTTRFTHDATGAVTQEVQPTSATASITTSFGYDTAGNRTRFTDGRGNSTIYTYTPWNLKESVIEPTTATYGSAADSTFTTAYDADGEPVSQTQPGGVTITATYDAVGNLLTQNGTGADGQTANRTFGYDSVGRMTSAATSAIGTSVPASNETFTYNDRDELLSASGSAGSSSFGYNADGLMTTRTDASGTSSYGYDSADRLSTIQDSITGTQLTYGYNTLDQVNSVKYGSGNQRTFGYDGLHRLASDTLKTSGGATVASIGYGYDLNGNLTSKTTTGFAGSAANTYTYDQANRLTSWNNGSSTVNYAYDASGNRTQVGSNVYTYDARDQLTSDGVNSYTYTARGTMSSQTSTAGTTRSTSDAFGEMTSQGSQSYTYDALGRALTDTGTTFAYSGMGNTPASDGVSTYSYDPSGGLVGIGSSGVNTLAFVDQHTDVVGDFTANGTSLSGSTTYDPLGNVTATTNQAGRLGFQSGWTDTSTGKVNMAARWYSPQTGQFMNRDTASPDPLPNSAAANPFAYVDDDPLTRTDPSGHGWFSDFVSSAFHAVTHVVHTVARYVAVHVVQPVVHAVQVVVHAVADAYHAVVRAAARVVQRVVRVVRVVYHAAVHVVQTAYHAVSTAVHHAVAAVTTAAKAVGNAVTSAAKAVASVAKKAVATATNFIKAHASTIAGIAVGIAVGLACTAIAAPAGPVGVMGCAALAGAAGNAVSYAMDCHASHTCSLGGAAEAIGLGALGGALGAGLAGPLGGKLVANALEDVMPKVAASALVGLGAGAASGAVTSAVGYGASCGSSQDGCSLSGAASAVGSGALWGGLIGGIAGGLSSGSSGAAAADGEGAGAEHGPAESEPTAGKAEKENTGCVTHSFVGSTGVLMSDGSSKPISQVKVGDKIANSVPGDTTLQTHTVQNVIVTQTDRDFVDLTVKKLATKLGKAAAGVALAAAAVLGSAAPASADTSTLTTTYHHPFYDITQTAFVDAVNLHPGDQLQTADGATAEITSTRAYHEADVTYDLTIDGLHTYYVEAGATALLVHNCDNVNWSPKSTKTFGHVFERHGAGGKNLKGLVGRAASTGEEQGQWLDNNAAADLLREHWDPDNLEPRVIDIPEGLGQVVRPDGTIVPASRAVIVPRKPGGVYKTAYPVSDDFEG</sequence>
<dbReference type="InterPro" id="IPR036844">
    <property type="entry name" value="Hint_dom_sf"/>
</dbReference>
<dbReference type="OrthoDB" id="4981820at2"/>
<dbReference type="SUPFAM" id="SSF51294">
    <property type="entry name" value="Hedgehog/intein (Hint) domain"/>
    <property type="match status" value="1"/>
</dbReference>
<dbReference type="SMART" id="SM00560">
    <property type="entry name" value="LamGL"/>
    <property type="match status" value="1"/>
</dbReference>
<dbReference type="Pfam" id="PF20148">
    <property type="entry name" value="DUF6531"/>
    <property type="match status" value="1"/>
</dbReference>
<protein>
    <submittedName>
        <fullName evidence="7">RHS repeat-associated protein</fullName>
    </submittedName>
</protein>
<reference evidence="7 8" key="1">
    <citation type="submission" date="2018-08" db="EMBL/GenBank/DDBJ databases">
        <title>Genomic Encyclopedia of Archaeal and Bacterial Type Strains, Phase II (KMG-II): from individual species to whole genera.</title>
        <authorList>
            <person name="Goeker M."/>
        </authorList>
    </citation>
    <scope>NUCLEOTIDE SEQUENCE [LARGE SCALE GENOMIC DNA]</scope>
    <source>
        <strain evidence="7 8">DSM 45791</strain>
    </source>
</reference>
<dbReference type="PROSITE" id="PS50818">
    <property type="entry name" value="INTEIN_C_TER"/>
    <property type="match status" value="1"/>
</dbReference>
<feature type="region of interest" description="Disordered" evidence="4">
    <location>
        <begin position="1840"/>
        <end position="1866"/>
    </location>
</feature>
<dbReference type="InterPro" id="IPR006558">
    <property type="entry name" value="LamG-like"/>
</dbReference>
<keyword evidence="3" id="KW-1015">Disulfide bond</keyword>
<dbReference type="Pfam" id="PF05593">
    <property type="entry name" value="RHS_repeat"/>
    <property type="match status" value="7"/>
</dbReference>
<dbReference type="Proteomes" id="UP000256269">
    <property type="component" value="Unassembled WGS sequence"/>
</dbReference>
<gene>
    <name evidence="7" type="ORF">BCF44_1352</name>
</gene>
<proteinExistence type="predicted"/>
<evidence type="ECO:0000256" key="5">
    <source>
        <dbReference type="SAM" id="SignalP"/>
    </source>
</evidence>
<dbReference type="Pfam" id="PF13385">
    <property type="entry name" value="Laminin_G_3"/>
    <property type="match status" value="3"/>
</dbReference>
<dbReference type="CDD" id="cd00110">
    <property type="entry name" value="LamG"/>
    <property type="match status" value="2"/>
</dbReference>
<dbReference type="InterPro" id="IPR050708">
    <property type="entry name" value="T6SS_VgrG/RHS"/>
</dbReference>
<feature type="chain" id="PRO_5017817544" evidence="5">
    <location>
        <begin position="31"/>
        <end position="3568"/>
    </location>
</feature>
<evidence type="ECO:0000313" key="8">
    <source>
        <dbReference type="Proteomes" id="UP000256269"/>
    </source>
</evidence>
<dbReference type="InterPro" id="IPR031325">
    <property type="entry name" value="RHS_repeat"/>
</dbReference>
<feature type="domain" description="Laminin G" evidence="6">
    <location>
        <begin position="935"/>
        <end position="1119"/>
    </location>
</feature>
<evidence type="ECO:0000259" key="6">
    <source>
        <dbReference type="PROSITE" id="PS50025"/>
    </source>
</evidence>
<dbReference type="InterPro" id="IPR022385">
    <property type="entry name" value="Rhs_assc_core"/>
</dbReference>
<dbReference type="InterPro" id="IPR001791">
    <property type="entry name" value="Laminin_G"/>
</dbReference>
<dbReference type="Gene3D" id="2.170.16.10">
    <property type="entry name" value="Hedgehog/Intein (Hint) domain"/>
    <property type="match status" value="2"/>
</dbReference>
<dbReference type="SUPFAM" id="SSF49899">
    <property type="entry name" value="Concanavalin A-like lectins/glucanases"/>
    <property type="match status" value="3"/>
</dbReference>
<dbReference type="Pfam" id="PF25023">
    <property type="entry name" value="TEN_YD-shell"/>
    <property type="match status" value="2"/>
</dbReference>
<dbReference type="PANTHER" id="PTHR32305">
    <property type="match status" value="1"/>
</dbReference>
<organism evidence="7 8">
    <name type="scientific">Kutzneria buriramensis</name>
    <dbReference type="NCBI Taxonomy" id="1045776"/>
    <lineage>
        <taxon>Bacteria</taxon>
        <taxon>Bacillati</taxon>
        <taxon>Actinomycetota</taxon>
        <taxon>Actinomycetes</taxon>
        <taxon>Pseudonocardiales</taxon>
        <taxon>Pseudonocardiaceae</taxon>
        <taxon>Kutzneria</taxon>
    </lineage>
</organism>
<feature type="region of interest" description="Disordered" evidence="4">
    <location>
        <begin position="61"/>
        <end position="112"/>
    </location>
</feature>
<evidence type="ECO:0000256" key="2">
    <source>
        <dbReference type="ARBA" id="ARBA00022737"/>
    </source>
</evidence>
<feature type="compositionally biased region" description="Gly residues" evidence="4">
    <location>
        <begin position="82"/>
        <end position="92"/>
    </location>
</feature>
<dbReference type="SMART" id="SM00282">
    <property type="entry name" value="LamG"/>
    <property type="match status" value="2"/>
</dbReference>
<accession>A0A3E0GT60</accession>
<dbReference type="Pfam" id="PF07591">
    <property type="entry name" value="PT-HINT"/>
    <property type="match status" value="1"/>
</dbReference>
<evidence type="ECO:0000256" key="4">
    <source>
        <dbReference type="SAM" id="MobiDB-lite"/>
    </source>
</evidence>
<feature type="region of interest" description="Disordered" evidence="4">
    <location>
        <begin position="2772"/>
        <end position="2793"/>
    </location>
</feature>
<name>A0A3E0GT60_9PSEU</name>
<dbReference type="InterPro" id="IPR045351">
    <property type="entry name" value="DUF6531"/>
</dbReference>
<dbReference type="PROSITE" id="PS50025">
    <property type="entry name" value="LAM_G_DOMAIN"/>
    <property type="match status" value="1"/>
</dbReference>
<evidence type="ECO:0000256" key="3">
    <source>
        <dbReference type="ARBA" id="ARBA00023157"/>
    </source>
</evidence>
<dbReference type="PANTHER" id="PTHR32305:SF17">
    <property type="entry name" value="TRNA NUCLEASE WAPA"/>
    <property type="match status" value="1"/>
</dbReference>
<dbReference type="InterPro" id="IPR006530">
    <property type="entry name" value="YD"/>
</dbReference>
<evidence type="ECO:0000313" key="7">
    <source>
        <dbReference type="EMBL" id="REH25963.1"/>
    </source>
</evidence>
<keyword evidence="8" id="KW-1185">Reference proteome</keyword>
<feature type="region of interest" description="Disordered" evidence="4">
    <location>
        <begin position="3252"/>
        <end position="3279"/>
    </location>
</feature>
<dbReference type="EMBL" id="QUNO01000035">
    <property type="protein sequence ID" value="REH25963.1"/>
    <property type="molecule type" value="Genomic_DNA"/>
</dbReference>
<evidence type="ECO:0000256" key="1">
    <source>
        <dbReference type="ARBA" id="ARBA00022729"/>
    </source>
</evidence>
<dbReference type="NCBIfam" id="TIGR03696">
    <property type="entry name" value="Rhs_assc_core"/>
    <property type="match status" value="1"/>
</dbReference>
<keyword evidence="1 5" id="KW-0732">Signal</keyword>
<dbReference type="Gene3D" id="2.60.120.200">
    <property type="match status" value="2"/>
</dbReference>
<feature type="compositionally biased region" description="Low complexity" evidence="4">
    <location>
        <begin position="62"/>
        <end position="81"/>
    </location>
</feature>
<keyword evidence="2" id="KW-0677">Repeat</keyword>